<feature type="region of interest" description="Disordered" evidence="1">
    <location>
        <begin position="200"/>
        <end position="231"/>
    </location>
</feature>
<dbReference type="EMBL" id="JACBZD010000001">
    <property type="protein sequence ID" value="NYI06176.1"/>
    <property type="molecule type" value="Genomic_DNA"/>
</dbReference>
<dbReference type="InterPro" id="IPR029057">
    <property type="entry name" value="PRTase-like"/>
</dbReference>
<dbReference type="PANTHER" id="PTHR47505:SF1">
    <property type="entry name" value="DNA UTILIZATION PROTEIN YHGH"/>
    <property type="match status" value="1"/>
</dbReference>
<protein>
    <submittedName>
        <fullName evidence="2">Putative amidophosphoribosyltransferase</fullName>
    </submittedName>
</protein>
<keyword evidence="2" id="KW-0808">Transferase</keyword>
<name>A0A852ZUW6_9ACTN</name>
<dbReference type="Gene3D" id="3.40.50.2020">
    <property type="match status" value="1"/>
</dbReference>
<proteinExistence type="predicted"/>
<dbReference type="AlphaFoldDB" id="A0A852ZUW6"/>
<evidence type="ECO:0000313" key="2">
    <source>
        <dbReference type="EMBL" id="NYI06176.1"/>
    </source>
</evidence>
<dbReference type="InterPro" id="IPR051910">
    <property type="entry name" value="ComF/GntX_DNA_util-trans"/>
</dbReference>
<dbReference type="SUPFAM" id="SSF53271">
    <property type="entry name" value="PRTase-like"/>
    <property type="match status" value="1"/>
</dbReference>
<keyword evidence="3" id="KW-1185">Reference proteome</keyword>
<sequence length="384" mass="38473">MSLYAVVEQLRGLALAPVSPSAVTAWRAGAADAGPPGVALGPPAPLGGASGRPSGGWSSIREAAGDHSLRAVTGVREWIERRTRRVGGCLAGLWLPASCHGCGGRDGPVCVECQGLLCRPPLRVVLETAGAGGHDSPEPAHAAPAPHPAGPRWLPVYGAGEYTGPLRQMLLAHKERGALGLCAVLGEAVAGCVVAAAEGGTSPGLPGSRGAPASRGPGVSSGRAGPHTEADTLLLVPVPSARAAVRARGHDPVRRMTARAAAVAARFRRDCGPPASPGAVNGPARVRVRVAPVLRQVRPMADQSGLTAEERWANARGAFAVAPRARRRLAGAPVVLVDDVATTGASLIEAARAVAAAGGLPVAGAVLAMSGRLARAGGAASPDR</sequence>
<comment type="caution">
    <text evidence="2">The sequence shown here is derived from an EMBL/GenBank/DDBJ whole genome shotgun (WGS) entry which is preliminary data.</text>
</comment>
<dbReference type="RefSeq" id="WP_179814799.1">
    <property type="nucleotide sequence ID" value="NZ_JACBZD010000001.1"/>
</dbReference>
<accession>A0A852ZUW6</accession>
<feature type="region of interest" description="Disordered" evidence="1">
    <location>
        <begin position="36"/>
        <end position="60"/>
    </location>
</feature>
<dbReference type="PANTHER" id="PTHR47505">
    <property type="entry name" value="DNA UTILIZATION PROTEIN YHGH"/>
    <property type="match status" value="1"/>
</dbReference>
<gene>
    <name evidence="2" type="ORF">FHU37_003119</name>
</gene>
<evidence type="ECO:0000313" key="3">
    <source>
        <dbReference type="Proteomes" id="UP000567795"/>
    </source>
</evidence>
<organism evidence="2 3">
    <name type="scientific">Allostreptomyces psammosilenae</name>
    <dbReference type="NCBI Taxonomy" id="1892865"/>
    <lineage>
        <taxon>Bacteria</taxon>
        <taxon>Bacillati</taxon>
        <taxon>Actinomycetota</taxon>
        <taxon>Actinomycetes</taxon>
        <taxon>Kitasatosporales</taxon>
        <taxon>Streptomycetaceae</taxon>
        <taxon>Allostreptomyces</taxon>
    </lineage>
</organism>
<reference evidence="2 3" key="1">
    <citation type="submission" date="2020-07" db="EMBL/GenBank/DDBJ databases">
        <title>Sequencing the genomes of 1000 actinobacteria strains.</title>
        <authorList>
            <person name="Klenk H.-P."/>
        </authorList>
    </citation>
    <scope>NUCLEOTIDE SEQUENCE [LARGE SCALE GENOMIC DNA]</scope>
    <source>
        <strain evidence="2 3">DSM 42178</strain>
    </source>
</reference>
<evidence type="ECO:0000256" key="1">
    <source>
        <dbReference type="SAM" id="MobiDB-lite"/>
    </source>
</evidence>
<dbReference type="GO" id="GO:0016757">
    <property type="term" value="F:glycosyltransferase activity"/>
    <property type="evidence" value="ECO:0007669"/>
    <property type="project" value="UniProtKB-KW"/>
</dbReference>
<keyword evidence="2" id="KW-0328">Glycosyltransferase</keyword>
<dbReference type="Proteomes" id="UP000567795">
    <property type="component" value="Unassembled WGS sequence"/>
</dbReference>